<organism evidence="1 2">
    <name type="scientific">Ruminococcus difficilis</name>
    <dbReference type="NCBI Taxonomy" id="2763069"/>
    <lineage>
        <taxon>Bacteria</taxon>
        <taxon>Bacillati</taxon>
        <taxon>Bacillota</taxon>
        <taxon>Clostridia</taxon>
        <taxon>Eubacteriales</taxon>
        <taxon>Oscillospiraceae</taxon>
        <taxon>Ruminococcus</taxon>
    </lineage>
</organism>
<feature type="non-terminal residue" evidence="1">
    <location>
        <position position="1"/>
    </location>
</feature>
<proteinExistence type="predicted"/>
<evidence type="ECO:0000313" key="1">
    <source>
        <dbReference type="EMBL" id="MBK6087256.1"/>
    </source>
</evidence>
<reference evidence="1" key="1">
    <citation type="submission" date="2021-01" db="EMBL/GenBank/DDBJ databases">
        <title>Genome public.</title>
        <authorList>
            <person name="Liu C."/>
            <person name="Sun Q."/>
        </authorList>
    </citation>
    <scope>NUCLEOTIDE SEQUENCE</scope>
    <source>
        <strain evidence="1">M6</strain>
    </source>
</reference>
<comment type="caution">
    <text evidence="1">The sequence shown here is derived from an EMBL/GenBank/DDBJ whole genome shotgun (WGS) entry which is preliminary data.</text>
</comment>
<sequence length="36" mass="3969">DFAADEAGLLPKGLKRGVLSEDGIYNLLEEYKEVSE</sequence>
<dbReference type="Proteomes" id="UP000633365">
    <property type="component" value="Unassembled WGS sequence"/>
</dbReference>
<accession>A0A934TXS8</accession>
<keyword evidence="2" id="KW-1185">Reference proteome</keyword>
<dbReference type="EMBL" id="JAEQMG010000016">
    <property type="protein sequence ID" value="MBK6087256.1"/>
    <property type="molecule type" value="Genomic_DNA"/>
</dbReference>
<evidence type="ECO:0000313" key="2">
    <source>
        <dbReference type="Proteomes" id="UP000633365"/>
    </source>
</evidence>
<dbReference type="InterPro" id="IPR025384">
    <property type="entry name" value="DUF4298"/>
</dbReference>
<name>A0A934TXS8_9FIRM</name>
<gene>
    <name evidence="1" type="ORF">JKK62_01045</name>
</gene>
<protein>
    <submittedName>
        <fullName evidence="1">DUF4298 domain-containing protein</fullName>
    </submittedName>
</protein>
<dbReference type="AlphaFoldDB" id="A0A934TXS8"/>
<dbReference type="RefSeq" id="WP_201426572.1">
    <property type="nucleotide sequence ID" value="NZ_JAEQMG010000016.1"/>
</dbReference>
<dbReference type="Pfam" id="PF14131">
    <property type="entry name" value="DUF4298"/>
    <property type="match status" value="1"/>
</dbReference>